<evidence type="ECO:0000256" key="1">
    <source>
        <dbReference type="SAM" id="MobiDB-lite"/>
    </source>
</evidence>
<feature type="region of interest" description="Disordered" evidence="1">
    <location>
        <begin position="53"/>
        <end position="72"/>
    </location>
</feature>
<feature type="compositionally biased region" description="Low complexity" evidence="1">
    <location>
        <begin position="53"/>
        <end position="65"/>
    </location>
</feature>
<proteinExistence type="predicted"/>
<dbReference type="AlphaFoldDB" id="A0AAD7UWU3"/>
<dbReference type="GeneID" id="83217026"/>
<name>A0AAD7UWU3_9FUNG</name>
<organism evidence="2 3">
    <name type="scientific">Lichtheimia ornata</name>
    <dbReference type="NCBI Taxonomy" id="688661"/>
    <lineage>
        <taxon>Eukaryota</taxon>
        <taxon>Fungi</taxon>
        <taxon>Fungi incertae sedis</taxon>
        <taxon>Mucoromycota</taxon>
        <taxon>Mucoromycotina</taxon>
        <taxon>Mucoromycetes</taxon>
        <taxon>Mucorales</taxon>
        <taxon>Lichtheimiaceae</taxon>
        <taxon>Lichtheimia</taxon>
    </lineage>
</organism>
<gene>
    <name evidence="2" type="ORF">O0I10_009621</name>
</gene>
<evidence type="ECO:0000313" key="3">
    <source>
        <dbReference type="Proteomes" id="UP001234581"/>
    </source>
</evidence>
<reference evidence="2 3" key="1">
    <citation type="submission" date="2023-03" db="EMBL/GenBank/DDBJ databases">
        <title>Genome sequence of Lichtheimia ornata CBS 291.66.</title>
        <authorList>
            <person name="Mohabir J.T."/>
            <person name="Shea T.P."/>
            <person name="Kurbessoian T."/>
            <person name="Berby B."/>
            <person name="Fontaine J."/>
            <person name="Livny J."/>
            <person name="Gnirke A."/>
            <person name="Stajich J.E."/>
            <person name="Cuomo C.A."/>
        </authorList>
    </citation>
    <scope>NUCLEOTIDE SEQUENCE [LARGE SCALE GENOMIC DNA]</scope>
    <source>
        <strain evidence="2">CBS 291.66</strain>
    </source>
</reference>
<accession>A0AAD7UWU3</accession>
<dbReference type="RefSeq" id="XP_058339644.1">
    <property type="nucleotide sequence ID" value="XM_058489608.1"/>
</dbReference>
<protein>
    <submittedName>
        <fullName evidence="2">Uncharacterized protein</fullName>
    </submittedName>
</protein>
<sequence>MNNSSKQLPLFRRRHHDNSPAPNVTSWLLHHRKRLALISIGILIFLFLGSTTSNSSRSADSQGSDSQREPTSYRIDLPVWPTTLDNDNEQQQSAFTPGMFMTDALSRNSDLKAVTAVIYRISQDPDKVVRVVHHLLRYPFIREIYIHNPMTRQKLTVEQLALDINKASHINIEIFDEKNEHLGSFARFTTCAMASFDTCFMQDDTWINPNMDTLYLNMIRFPTLIHAHSPPTLYLDQVRRRFRNSEVSMHSGYVDLQYGTFLPRTEAQTFLTKMGKSSLGKDRIRLADIYFALWTNQYPWILENPIHSAASTALDESTITQQPSTEWSSRVYSNILQAARRMQRTLEADLSDAPKDFFERSEEVPTLDERDVRASCTNDRCMFITNMDFIPDPSNLTFNRTEVTSIPDWEKTYDTIGNIPTHEFFAEHAYHMAVDQDPNTCWNTFEKPKRGDYFGLILMGDIRPELLQIYTCNDIQHAEGLFGVEVSKDGNEWVTCKTKSTSGWHHVPPRLRIGLECGQDVDSIRAIRIIFRQDGPEPFNVCGLGLDSFVV</sequence>
<dbReference type="EMBL" id="JARTCD010000057">
    <property type="protein sequence ID" value="KAJ8654730.1"/>
    <property type="molecule type" value="Genomic_DNA"/>
</dbReference>
<evidence type="ECO:0000313" key="2">
    <source>
        <dbReference type="EMBL" id="KAJ8654730.1"/>
    </source>
</evidence>
<comment type="caution">
    <text evidence="2">The sequence shown here is derived from an EMBL/GenBank/DDBJ whole genome shotgun (WGS) entry which is preliminary data.</text>
</comment>
<dbReference type="Proteomes" id="UP001234581">
    <property type="component" value="Unassembled WGS sequence"/>
</dbReference>
<keyword evidence="3" id="KW-1185">Reference proteome</keyword>